<keyword evidence="5" id="KW-0902">Two-component regulatory system</keyword>
<dbReference type="InterPro" id="IPR036890">
    <property type="entry name" value="HATPase_C_sf"/>
</dbReference>
<proteinExistence type="predicted"/>
<organism evidence="7 8">
    <name type="scientific">Myxacorys almedinensis A</name>
    <dbReference type="NCBI Taxonomy" id="2690445"/>
    <lineage>
        <taxon>Bacteria</taxon>
        <taxon>Bacillati</taxon>
        <taxon>Cyanobacteriota</taxon>
        <taxon>Cyanophyceae</taxon>
        <taxon>Leptolyngbyales</taxon>
        <taxon>Leptolyngbyaceae</taxon>
        <taxon>Myxacorys</taxon>
        <taxon>Myxacorys almedinensis</taxon>
    </lineage>
</organism>
<evidence type="ECO:0000256" key="1">
    <source>
        <dbReference type="ARBA" id="ARBA00000085"/>
    </source>
</evidence>
<dbReference type="SMART" id="SM00388">
    <property type="entry name" value="HisKA"/>
    <property type="match status" value="1"/>
</dbReference>
<dbReference type="Proteomes" id="UP000646053">
    <property type="component" value="Unassembled WGS sequence"/>
</dbReference>
<dbReference type="Gene3D" id="3.30.565.10">
    <property type="entry name" value="Histidine kinase-like ATPase, C-terminal domain"/>
    <property type="match status" value="1"/>
</dbReference>
<evidence type="ECO:0000313" key="7">
    <source>
        <dbReference type="EMBL" id="NDJ18613.1"/>
    </source>
</evidence>
<reference evidence="7" key="1">
    <citation type="submission" date="2019-12" db="EMBL/GenBank/DDBJ databases">
        <title>High-Quality draft genome sequences of three cyanobacteria isolated from the limestone walls of the Old Cathedral of Coimbra.</title>
        <authorList>
            <person name="Tiago I."/>
            <person name="Soares F."/>
            <person name="Portugal A."/>
        </authorList>
    </citation>
    <scope>NUCLEOTIDE SEQUENCE</scope>
    <source>
        <strain evidence="7">A</strain>
    </source>
</reference>
<keyword evidence="3" id="KW-0597">Phosphoprotein</keyword>
<comment type="caution">
    <text evidence="7">The sequence shown here is derived from an EMBL/GenBank/DDBJ whole genome shotgun (WGS) entry which is preliminary data.</text>
</comment>
<dbReference type="SUPFAM" id="SSF47384">
    <property type="entry name" value="Homodimeric domain of signal transducing histidine kinase"/>
    <property type="match status" value="1"/>
</dbReference>
<evidence type="ECO:0000256" key="3">
    <source>
        <dbReference type="ARBA" id="ARBA00022553"/>
    </source>
</evidence>
<dbReference type="Pfam" id="PF00512">
    <property type="entry name" value="HisKA"/>
    <property type="match status" value="1"/>
</dbReference>
<dbReference type="PANTHER" id="PTHR43547:SF2">
    <property type="entry name" value="HYBRID SIGNAL TRANSDUCTION HISTIDINE KINASE C"/>
    <property type="match status" value="1"/>
</dbReference>
<keyword evidence="8" id="KW-1185">Reference proteome</keyword>
<dbReference type="CDD" id="cd00082">
    <property type="entry name" value="HisKA"/>
    <property type="match status" value="1"/>
</dbReference>
<gene>
    <name evidence="7" type="ORF">GS601_15185</name>
</gene>
<evidence type="ECO:0000256" key="2">
    <source>
        <dbReference type="ARBA" id="ARBA00012438"/>
    </source>
</evidence>
<feature type="domain" description="Histidine kinase" evidence="6">
    <location>
        <begin position="266"/>
        <end position="493"/>
    </location>
</feature>
<sequence length="498" mass="55157">MPQWIFPTLSEILAHSDNADRTSGVSGADPLETSRDANSIAQKQLRAEREWFGAIAALQSLLKTSESSAPLQGVVLSAPLPVLSQPDLLARFSTWSFTANPLAILTGLPFQLLPALDDSDISEGTNATLSVLPGDPIAAEPFCLVLTRQFSLVMVLGEDANKAPAFSFSFDPDVIAQLWQNLRLRVMLMNPAHLKKLDALYEKFSPVAPDYRVVSQFSHTLLRHLPEFEEAPTLLRSQSHRHPHQSAAPAQMPESLKSLDVELLQAIAHEIRTPLTTIRTFTRLLLKRRDLPPDAVKRLEIIDRECSEQIDRFGLIFRAVEIETSATKLETTSLAPTSLSEMLAQSIPRWQKQACQRNLTLEVILPQQLPPVVSDPTMLDQALTSLIERSARSLPSGSRIQVEVSLAGHQLKLQLQSQVQDEKPSDHASGSYKHHAPLLKSLGQVLMFQPETGNLSLNLSATKNLFHALGAKLIVRERPEQGEVFTLFLPLEPAHSFR</sequence>
<evidence type="ECO:0000256" key="4">
    <source>
        <dbReference type="ARBA" id="ARBA00022777"/>
    </source>
</evidence>
<dbReference type="GO" id="GO:0000155">
    <property type="term" value="F:phosphorelay sensor kinase activity"/>
    <property type="evidence" value="ECO:0007669"/>
    <property type="project" value="InterPro"/>
</dbReference>
<protein>
    <recommendedName>
        <fullName evidence="2">histidine kinase</fullName>
        <ecNumber evidence="2">2.7.13.3</ecNumber>
    </recommendedName>
</protein>
<dbReference type="InterPro" id="IPR036097">
    <property type="entry name" value="HisK_dim/P_sf"/>
</dbReference>
<dbReference type="PANTHER" id="PTHR43547">
    <property type="entry name" value="TWO-COMPONENT HISTIDINE KINASE"/>
    <property type="match status" value="1"/>
</dbReference>
<evidence type="ECO:0000313" key="8">
    <source>
        <dbReference type="Proteomes" id="UP000646053"/>
    </source>
</evidence>
<evidence type="ECO:0000259" key="6">
    <source>
        <dbReference type="PROSITE" id="PS50109"/>
    </source>
</evidence>
<dbReference type="SUPFAM" id="SSF55874">
    <property type="entry name" value="ATPase domain of HSP90 chaperone/DNA topoisomerase II/histidine kinase"/>
    <property type="match status" value="1"/>
</dbReference>
<keyword evidence="4 7" id="KW-0418">Kinase</keyword>
<dbReference type="AlphaFoldDB" id="A0A8J7Z8Z3"/>
<dbReference type="PROSITE" id="PS50109">
    <property type="entry name" value="HIS_KIN"/>
    <property type="match status" value="1"/>
</dbReference>
<keyword evidence="4 7" id="KW-0808">Transferase</keyword>
<name>A0A8J7Z8Z3_9CYAN</name>
<dbReference type="InterPro" id="IPR005467">
    <property type="entry name" value="His_kinase_dom"/>
</dbReference>
<dbReference type="EMBL" id="WVIE01000018">
    <property type="protein sequence ID" value="NDJ18613.1"/>
    <property type="molecule type" value="Genomic_DNA"/>
</dbReference>
<accession>A0A8J7Z8Z3</accession>
<dbReference type="RefSeq" id="WP_162424141.1">
    <property type="nucleotide sequence ID" value="NZ_WVIE01000018.1"/>
</dbReference>
<dbReference type="Gene3D" id="1.10.287.130">
    <property type="match status" value="1"/>
</dbReference>
<comment type="catalytic activity">
    <reaction evidence="1">
        <text>ATP + protein L-histidine = ADP + protein N-phospho-L-histidine.</text>
        <dbReference type="EC" id="2.7.13.3"/>
    </reaction>
</comment>
<dbReference type="EC" id="2.7.13.3" evidence="2"/>
<dbReference type="InterPro" id="IPR003661">
    <property type="entry name" value="HisK_dim/P_dom"/>
</dbReference>
<evidence type="ECO:0000256" key="5">
    <source>
        <dbReference type="ARBA" id="ARBA00023012"/>
    </source>
</evidence>